<dbReference type="Proteomes" id="UP000184330">
    <property type="component" value="Unassembled WGS sequence"/>
</dbReference>
<organism evidence="2 3">
    <name type="scientific">Phialocephala subalpina</name>
    <dbReference type="NCBI Taxonomy" id="576137"/>
    <lineage>
        <taxon>Eukaryota</taxon>
        <taxon>Fungi</taxon>
        <taxon>Dikarya</taxon>
        <taxon>Ascomycota</taxon>
        <taxon>Pezizomycotina</taxon>
        <taxon>Leotiomycetes</taxon>
        <taxon>Helotiales</taxon>
        <taxon>Mollisiaceae</taxon>
        <taxon>Phialocephala</taxon>
        <taxon>Phialocephala fortinii species complex</taxon>
    </lineage>
</organism>
<dbReference type="PANTHER" id="PTHR33112:SF12">
    <property type="entry name" value="HETEROKARYON INCOMPATIBILITY DOMAIN-CONTAINING PROTEIN"/>
    <property type="match status" value="1"/>
</dbReference>
<gene>
    <name evidence="2" type="ORF">PAC_02370</name>
</gene>
<evidence type="ECO:0000259" key="1">
    <source>
        <dbReference type="Pfam" id="PF06985"/>
    </source>
</evidence>
<accession>A0A1L7WI86</accession>
<reference evidence="2 3" key="1">
    <citation type="submission" date="2016-03" db="EMBL/GenBank/DDBJ databases">
        <authorList>
            <person name="Ploux O."/>
        </authorList>
    </citation>
    <scope>NUCLEOTIDE SEQUENCE [LARGE SCALE GENOMIC DNA]</scope>
    <source>
        <strain evidence="2 3">UAMH 11012</strain>
    </source>
</reference>
<protein>
    <recommendedName>
        <fullName evidence="1">Heterokaryon incompatibility domain-containing protein</fullName>
    </recommendedName>
</protein>
<dbReference type="OrthoDB" id="5428863at2759"/>
<dbReference type="AlphaFoldDB" id="A0A1L7WI86"/>
<evidence type="ECO:0000313" key="3">
    <source>
        <dbReference type="Proteomes" id="UP000184330"/>
    </source>
</evidence>
<evidence type="ECO:0000313" key="2">
    <source>
        <dbReference type="EMBL" id="CZR52493.1"/>
    </source>
</evidence>
<name>A0A1L7WI86_9HELO</name>
<dbReference type="STRING" id="576137.A0A1L7WI86"/>
<dbReference type="EMBL" id="FJOG01000003">
    <property type="protein sequence ID" value="CZR52493.1"/>
    <property type="molecule type" value="Genomic_DNA"/>
</dbReference>
<proteinExistence type="predicted"/>
<dbReference type="PANTHER" id="PTHR33112">
    <property type="entry name" value="DOMAIN PROTEIN, PUTATIVE-RELATED"/>
    <property type="match status" value="1"/>
</dbReference>
<sequence length="734" mass="82776">MPKLLSNTGNFRVSISGKRSKTSPGNSAIIFSRVGWPVENRHSSGHQRLPLSVMYNPFQDSRSAWILGKKETPLSLSVVCLADDLYTLAAPLKGVTVHLSPTWAPVSYIKYYSAAGIPTAFANDCLRHCSKAHAAVCANLPDTSLALGSTPITLIDLESECLVFASYQRMYVALNYVWGSSDISSKYSTLECSRTNLSEMLREGFFNFDESKFPPTILDAMRFTKFTGVRYLWIDRYCIVQDYEEDKHGQLRAMGSIYYHAHFTIIAAEGDVTHGLRGFKDKSRNWKLRTCPRFCAPIDTFVGITYEPVTETTLWSTRGWTFQEQIFARKAFIFRGETIVFKCWRSMWQEGTAVPVAYDNGAYASGKTKLTIHKWPNMLYFKGLLEEFALRELTYPCDSLDALAGVLGALEASFPEGFLFGLPEVCFDIALLWQSRGILEDRVSLAQTEGKPTRDLPSWSWARWKGPLDFTALEAAAECLFLSYYNQNFCSIKKVVEWQKHPRSSGTAVPIADYYSNSRNLALDSSLPPPAGWKRAPVRRDISKGSILNHHLGSLNHEFTHESLGSDTRFRFPIPVLAGTTITRDNQSWSPYITGRVKSTFLSVMSNENTKENDDSWLAVMDKTAFGDGDSQVGVVRIHDQRLWNVSDGNFLGEFIAISAGEFLAVPGNSVGIPWASFHKWEMTKRSDDGNIYRFYNVMLIERRNNIAERRGLGRVEKSLWEQMALEELEITLG</sequence>
<dbReference type="Pfam" id="PF06985">
    <property type="entry name" value="HET"/>
    <property type="match status" value="1"/>
</dbReference>
<keyword evidence="3" id="KW-1185">Reference proteome</keyword>
<feature type="domain" description="Heterokaryon incompatibility" evidence="1">
    <location>
        <begin position="171"/>
        <end position="324"/>
    </location>
</feature>
<dbReference type="InterPro" id="IPR010730">
    <property type="entry name" value="HET"/>
</dbReference>